<sequence length="95" mass="11190">MFLRDLDFMPFSFRRIRILKDRRSDIHGSGMRTYAGFIRKTDARRAYTFGTKRRRSSEYEVVARRSGVRSFRSVVESGRISEMTFPIVFSPGLRS</sequence>
<organism evidence="1">
    <name type="scientific">Leptospira ellisii</name>
    <dbReference type="NCBI Taxonomy" id="2023197"/>
    <lineage>
        <taxon>Bacteria</taxon>
        <taxon>Pseudomonadati</taxon>
        <taxon>Spirochaetota</taxon>
        <taxon>Spirochaetia</taxon>
        <taxon>Leptospirales</taxon>
        <taxon>Leptospiraceae</taxon>
        <taxon>Leptospira</taxon>
    </lineage>
</organism>
<evidence type="ECO:0000313" key="1">
    <source>
        <dbReference type="EMBL" id="PJZ93708.1"/>
    </source>
</evidence>
<dbReference type="AlphaFoldDB" id="A0A2N0BQU5"/>
<protein>
    <submittedName>
        <fullName evidence="1">Uncharacterized protein</fullName>
    </submittedName>
</protein>
<name>A0A2N0BQU5_9LEPT</name>
<accession>A0A2N0BB10</accession>
<accession>A0A2N0BQU5</accession>
<dbReference type="EMBL" id="NPEF01000048">
    <property type="protein sequence ID" value="PJZ93708.1"/>
    <property type="molecule type" value="Genomic_DNA"/>
</dbReference>
<gene>
    <name evidence="1" type="ORF">CH379_06445</name>
</gene>
<comment type="caution">
    <text evidence="1">The sequence shown here is derived from an EMBL/GenBank/DDBJ whole genome shotgun (WGS) entry which is preliminary data.</text>
</comment>
<reference evidence="1" key="1">
    <citation type="submission" date="2017-07" db="EMBL/GenBank/DDBJ databases">
        <title>Leptospira spp. isolated from tropical soils.</title>
        <authorList>
            <person name="Thibeaux R."/>
            <person name="Iraola G."/>
            <person name="Ferres I."/>
            <person name="Bierque E."/>
            <person name="Girault D."/>
            <person name="Soupe-Gilbert M.-E."/>
            <person name="Picardeau M."/>
            <person name="Goarant C."/>
        </authorList>
    </citation>
    <scope>NUCLEOTIDE SEQUENCE [LARGE SCALE GENOMIC DNA]</scope>
    <source>
        <strain evidence="1">ATI7-C-A5</strain>
    </source>
</reference>
<proteinExistence type="predicted"/>